<feature type="region of interest" description="Disordered" evidence="1">
    <location>
        <begin position="60"/>
        <end position="83"/>
    </location>
</feature>
<protein>
    <submittedName>
        <fullName evidence="2">Uncharacterized protein</fullName>
    </submittedName>
</protein>
<organism evidence="2 3">
    <name type="scientific">Alternaria alternata</name>
    <name type="common">Alternaria rot fungus</name>
    <name type="synonym">Torula alternata</name>
    <dbReference type="NCBI Taxonomy" id="5599"/>
    <lineage>
        <taxon>Eukaryota</taxon>
        <taxon>Fungi</taxon>
        <taxon>Dikarya</taxon>
        <taxon>Ascomycota</taxon>
        <taxon>Pezizomycotina</taxon>
        <taxon>Dothideomycetes</taxon>
        <taxon>Pleosporomycetidae</taxon>
        <taxon>Pleosporales</taxon>
        <taxon>Pleosporineae</taxon>
        <taxon>Pleosporaceae</taxon>
        <taxon>Alternaria</taxon>
        <taxon>Alternaria sect. Alternaria</taxon>
        <taxon>Alternaria alternata complex</taxon>
    </lineage>
</organism>
<sequence length="163" mass="18686">MTNTPAPEHRIPRYHAFSTPEEQEAYIDLTDSVDTLNSAAPPSPTLTEISLLHQVINPKPWRDIEPNESPHEPSSLPGPKRDISGRLTAMLTLYDLAMSCEEIEEADWDEYITPYEPDDLEMLERRFPGECWPPEIEASWPNLVVYARWKKLSQDSKSIVEHS</sequence>
<dbReference type="EMBL" id="PDXD01000022">
    <property type="protein sequence ID" value="RYN73170.1"/>
    <property type="molecule type" value="Genomic_DNA"/>
</dbReference>
<feature type="compositionally biased region" description="Basic and acidic residues" evidence="1">
    <location>
        <begin position="60"/>
        <end position="71"/>
    </location>
</feature>
<proteinExistence type="predicted"/>
<evidence type="ECO:0000313" key="3">
    <source>
        <dbReference type="Proteomes" id="UP000291422"/>
    </source>
</evidence>
<reference evidence="3" key="1">
    <citation type="journal article" date="2019" name="bioRxiv">
        <title>Genomics, evolutionary history and diagnostics of the Alternaria alternata species group including apple and Asian pear pathotypes.</title>
        <authorList>
            <person name="Armitage A.D."/>
            <person name="Cockerton H.M."/>
            <person name="Sreenivasaprasad S."/>
            <person name="Woodhall J.W."/>
            <person name="Lane C.R."/>
            <person name="Harrison R.J."/>
            <person name="Clarkson J.P."/>
        </authorList>
    </citation>
    <scope>NUCLEOTIDE SEQUENCE [LARGE SCALE GENOMIC DNA]</scope>
    <source>
        <strain evidence="3">FERA 1177</strain>
    </source>
</reference>
<gene>
    <name evidence="2" type="ORF">AA0117_g7930</name>
</gene>
<evidence type="ECO:0000256" key="1">
    <source>
        <dbReference type="SAM" id="MobiDB-lite"/>
    </source>
</evidence>
<dbReference type="Proteomes" id="UP000291422">
    <property type="component" value="Unassembled WGS sequence"/>
</dbReference>
<name>A0A4Q4NB77_ALTAL</name>
<comment type="caution">
    <text evidence="2">The sequence shown here is derived from an EMBL/GenBank/DDBJ whole genome shotgun (WGS) entry which is preliminary data.</text>
</comment>
<accession>A0A4Q4NB77</accession>
<dbReference type="AlphaFoldDB" id="A0A4Q4NB77"/>
<evidence type="ECO:0000313" key="2">
    <source>
        <dbReference type="EMBL" id="RYN73170.1"/>
    </source>
</evidence>